<reference evidence="2" key="1">
    <citation type="journal article" date="2019" name="Int. J. Syst. Evol. Microbiol.">
        <title>The Global Catalogue of Microorganisms (GCM) 10K type strain sequencing project: providing services to taxonomists for standard genome sequencing and annotation.</title>
        <authorList>
            <consortium name="The Broad Institute Genomics Platform"/>
            <consortium name="The Broad Institute Genome Sequencing Center for Infectious Disease"/>
            <person name="Wu L."/>
            <person name="Ma J."/>
        </authorList>
    </citation>
    <scope>NUCLEOTIDE SEQUENCE [LARGE SCALE GENOMIC DNA]</scope>
    <source>
        <strain evidence="2">CGMCC 1.3240</strain>
    </source>
</reference>
<gene>
    <name evidence="1" type="ORF">ACFPYJ_13500</name>
</gene>
<dbReference type="RefSeq" id="WP_379188673.1">
    <property type="nucleotide sequence ID" value="NZ_JBHSOW010000045.1"/>
</dbReference>
<sequence>MTIEDHPETEAGNEELMTENEWVSTIESLCNSKAEEFRMIGYEHVQGNDIWQCVNDKYVKKGQPAMHQVVNDILSLKVVNFMNFMTLSAYKGTHF</sequence>
<dbReference type="InterPro" id="IPR025716">
    <property type="entry name" value="Post-transcriptional_regulator"/>
</dbReference>
<dbReference type="Pfam" id="PF13797">
    <property type="entry name" value="Post_transc_reg"/>
    <property type="match status" value="1"/>
</dbReference>
<evidence type="ECO:0000313" key="2">
    <source>
        <dbReference type="Proteomes" id="UP001596047"/>
    </source>
</evidence>
<proteinExistence type="predicted"/>
<dbReference type="Proteomes" id="UP001596047">
    <property type="component" value="Unassembled WGS sequence"/>
</dbReference>
<evidence type="ECO:0000313" key="1">
    <source>
        <dbReference type="EMBL" id="MFC5650120.1"/>
    </source>
</evidence>
<accession>A0ABW0VWY2</accession>
<name>A0ABW0VWY2_9BACL</name>
<organism evidence="1 2">
    <name type="scientific">Paenibacillus solisilvae</name>
    <dbReference type="NCBI Taxonomy" id="2486751"/>
    <lineage>
        <taxon>Bacteria</taxon>
        <taxon>Bacillati</taxon>
        <taxon>Bacillota</taxon>
        <taxon>Bacilli</taxon>
        <taxon>Bacillales</taxon>
        <taxon>Paenibacillaceae</taxon>
        <taxon>Paenibacillus</taxon>
    </lineage>
</organism>
<keyword evidence="2" id="KW-1185">Reference proteome</keyword>
<comment type="caution">
    <text evidence="1">The sequence shown here is derived from an EMBL/GenBank/DDBJ whole genome shotgun (WGS) entry which is preliminary data.</text>
</comment>
<dbReference type="EMBL" id="JBHSOW010000045">
    <property type="protein sequence ID" value="MFC5650120.1"/>
    <property type="molecule type" value="Genomic_DNA"/>
</dbReference>
<protein>
    <submittedName>
        <fullName evidence="1">Post-transcriptional regulator</fullName>
    </submittedName>
</protein>